<dbReference type="EC" id="1.-.-.-" evidence="5"/>
<dbReference type="InterPro" id="IPR020946">
    <property type="entry name" value="Flavin_mOase-like"/>
</dbReference>
<dbReference type="InterPro" id="IPR036188">
    <property type="entry name" value="FAD/NAD-bd_sf"/>
</dbReference>
<keyword evidence="8" id="KW-1185">Reference proteome</keyword>
<keyword evidence="2 5" id="KW-0285">Flavoprotein</keyword>
<sequence>MANQPWNSIVYEDDTEIAIIGGGVCGTLLAGRCAEQNIKFTIIDRQATLGGVWLEYANQHSSLQCPEIMYRWDKTYPLGKGPLDRIKGSRILEVLQTYALDHELYDHFRFGTEVVTVKEEDDGYLLILKGLEFNTTRHLRCKYLMVTHGILAHQYTPQERAFDVGKRFEGEVTMAGKDKGKDCSVGTQDLTGKDVVVLGSGAFACEAMEAALANNAKHVTMICRDRKRWILPFNRELTLGALAQAPLLPWRWKMDLTHWWLKRYFYGPAGLVHMMPGGGNKAAARDNDYAGALSDLQMTCNTVLRGLGCHAQAVSLLRRGQSNDGIFKYARAGKVTCKVDKIKEVLEHSLLLCSGEEVSADLIVFAYGLKYQAEPECLKELGIGFKDLHSFAFLGSSGRIGTAQDGIFAYVPAGPHKQFDMFLHSYQCYKKGLLEDFQEQALEPTPIPETSYEALGAGGHRSAWGTWFETKGPFSVMNSTYEWRQSCYYKVLAFGRSPLGRLQLRAHLLMADLFQWLALICLAFLEFVKEPRPLTIRTSTSKTKTDSKIVEAKSQGQTAAHADSVQPQKKAL</sequence>
<organism evidence="7 8">
    <name type="scientific">Coccomyxa viridis</name>
    <dbReference type="NCBI Taxonomy" id="1274662"/>
    <lineage>
        <taxon>Eukaryota</taxon>
        <taxon>Viridiplantae</taxon>
        <taxon>Chlorophyta</taxon>
        <taxon>core chlorophytes</taxon>
        <taxon>Trebouxiophyceae</taxon>
        <taxon>Trebouxiophyceae incertae sedis</taxon>
        <taxon>Coccomyxaceae</taxon>
        <taxon>Coccomyxa</taxon>
    </lineage>
</organism>
<comment type="cofactor">
    <cofactor evidence="5">
        <name>FAD</name>
        <dbReference type="ChEBI" id="CHEBI:57692"/>
    </cofactor>
</comment>
<name>A0ABP1FRK9_9CHLO</name>
<keyword evidence="5" id="KW-0503">Monooxygenase</keyword>
<dbReference type="Gene3D" id="3.50.50.60">
    <property type="entry name" value="FAD/NAD(P)-binding domain"/>
    <property type="match status" value="2"/>
</dbReference>
<evidence type="ECO:0000256" key="2">
    <source>
        <dbReference type="ARBA" id="ARBA00022630"/>
    </source>
</evidence>
<evidence type="ECO:0000256" key="1">
    <source>
        <dbReference type="ARBA" id="ARBA00010139"/>
    </source>
</evidence>
<keyword evidence="3 5" id="KW-0274">FAD</keyword>
<comment type="similarity">
    <text evidence="1">Belongs to the FAD-binding monooxygenase family.</text>
</comment>
<dbReference type="Pfam" id="PF00743">
    <property type="entry name" value="FMO-like"/>
    <property type="match status" value="1"/>
</dbReference>
<dbReference type="SUPFAM" id="SSF51905">
    <property type="entry name" value="FAD/NAD(P)-binding domain"/>
    <property type="match status" value="2"/>
</dbReference>
<protein>
    <recommendedName>
        <fullName evidence="5">Flavin-containing monooxygenase</fullName>
        <ecNumber evidence="5">1.-.-.-</ecNumber>
    </recommendedName>
</protein>
<proteinExistence type="inferred from homology"/>
<evidence type="ECO:0000313" key="8">
    <source>
        <dbReference type="Proteomes" id="UP001497392"/>
    </source>
</evidence>
<keyword evidence="4 5" id="KW-0560">Oxidoreductase</keyword>
<reference evidence="7 8" key="1">
    <citation type="submission" date="2024-06" db="EMBL/GenBank/DDBJ databases">
        <authorList>
            <person name="Kraege A."/>
            <person name="Thomma B."/>
        </authorList>
    </citation>
    <scope>NUCLEOTIDE SEQUENCE [LARGE SCALE GENOMIC DNA]</scope>
</reference>
<comment type="caution">
    <text evidence="7">The sequence shown here is derived from an EMBL/GenBank/DDBJ whole genome shotgun (WGS) entry which is preliminary data.</text>
</comment>
<dbReference type="Proteomes" id="UP001497392">
    <property type="component" value="Unassembled WGS sequence"/>
</dbReference>
<dbReference type="InterPro" id="IPR051209">
    <property type="entry name" value="FAD-bind_Monooxygenase_sf"/>
</dbReference>
<evidence type="ECO:0000256" key="6">
    <source>
        <dbReference type="SAM" id="MobiDB-lite"/>
    </source>
</evidence>
<accession>A0ABP1FRK9</accession>
<dbReference type="PANTHER" id="PTHR42877:SF4">
    <property type="entry name" value="FAD_NAD(P)-BINDING DOMAIN-CONTAINING PROTEIN-RELATED"/>
    <property type="match status" value="1"/>
</dbReference>
<dbReference type="EMBL" id="CAXHTA020000003">
    <property type="protein sequence ID" value="CAL5220187.1"/>
    <property type="molecule type" value="Genomic_DNA"/>
</dbReference>
<dbReference type="PANTHER" id="PTHR42877">
    <property type="entry name" value="L-ORNITHINE N(5)-MONOOXYGENASE-RELATED"/>
    <property type="match status" value="1"/>
</dbReference>
<evidence type="ECO:0000256" key="3">
    <source>
        <dbReference type="ARBA" id="ARBA00022827"/>
    </source>
</evidence>
<gene>
    <name evidence="7" type="primary">g2159</name>
    <name evidence="7" type="ORF">VP750_LOCUS1846</name>
</gene>
<feature type="region of interest" description="Disordered" evidence="6">
    <location>
        <begin position="537"/>
        <end position="572"/>
    </location>
</feature>
<evidence type="ECO:0000313" key="7">
    <source>
        <dbReference type="EMBL" id="CAL5220187.1"/>
    </source>
</evidence>
<evidence type="ECO:0000256" key="4">
    <source>
        <dbReference type="ARBA" id="ARBA00023002"/>
    </source>
</evidence>
<comment type="similarity">
    <text evidence="5">Belongs to the FMO family.</text>
</comment>
<evidence type="ECO:0000256" key="5">
    <source>
        <dbReference type="RuleBase" id="RU361177"/>
    </source>
</evidence>